<dbReference type="InterPro" id="IPR038361">
    <property type="entry name" value="THDPS_M_sf"/>
</dbReference>
<dbReference type="InterPro" id="IPR026586">
    <property type="entry name" value="Type2_DapD"/>
</dbReference>
<dbReference type="GO" id="GO:0019877">
    <property type="term" value="P:diaminopimelate biosynthetic process"/>
    <property type="evidence" value="ECO:0007669"/>
    <property type="project" value="UniProtKB-KW"/>
</dbReference>
<keyword evidence="5" id="KW-0457">Lysine biosynthesis</keyword>
<evidence type="ECO:0000256" key="5">
    <source>
        <dbReference type="ARBA" id="ARBA00023154"/>
    </source>
</evidence>
<keyword evidence="3 8" id="KW-0808">Transferase</keyword>
<dbReference type="EMBL" id="DLUG01000056">
    <property type="protein sequence ID" value="DAB37004.1"/>
    <property type="molecule type" value="Genomic_DNA"/>
</dbReference>
<dbReference type="UniPathway" id="UPA00034">
    <property type="reaction ID" value="UER00019"/>
</dbReference>
<evidence type="ECO:0000256" key="4">
    <source>
        <dbReference type="ARBA" id="ARBA00022915"/>
    </source>
</evidence>
<dbReference type="AlphaFoldDB" id="A0A2D3WH32"/>
<keyword evidence="6" id="KW-0012">Acyltransferase</keyword>
<dbReference type="Pfam" id="PF14790">
    <property type="entry name" value="THDPS_N"/>
    <property type="match status" value="1"/>
</dbReference>
<keyword evidence="4" id="KW-0220">Diaminopimelate biosynthesis</keyword>
<reference evidence="8 9" key="1">
    <citation type="journal article" date="2017" name="Front. Microbiol.">
        <title>Comparative Genomic Analysis of the Class Epsilonproteobacteria and Proposed Reclassification to Epsilonbacteraeota (phyl. nov.).</title>
        <authorList>
            <person name="Waite D.W."/>
            <person name="Vanwonterghem I."/>
            <person name="Rinke C."/>
            <person name="Parks D.H."/>
            <person name="Zhang Y."/>
            <person name="Takai K."/>
            <person name="Sievert S.M."/>
            <person name="Simon J."/>
            <person name="Campbell B.J."/>
            <person name="Hanson T.E."/>
            <person name="Woyke T."/>
            <person name="Klotz M.G."/>
            <person name="Hugenholtz P."/>
        </authorList>
    </citation>
    <scope>NUCLEOTIDE SEQUENCE [LARGE SCALE GENOMIC DNA]</scope>
    <source>
        <strain evidence="8">UBA11420</strain>
    </source>
</reference>
<sequence>MALRMTVDEADFKALVGEIEAQEGYKKPIAFGIARVDRGQLNPHKILQATFPVVNWNENFGSAAILIAALQESGVEIDFSGSEYVCDVKKKFVKNAMNAFTPYLNKAFGDAHKNVQVIKTLDWIAQTEKLKKEYRIVFIFEDDKPLSPESVYLKLYALSTGKAALRSLNLTGAFGVLENVAWSFGQPIELEWLRMHEVEMKLYGNYPMIESVDKFPRYLSHVIPADNTRVLDASKVRMGAHLHSGTTIMPGASYVNFNAGTTGAVMVEGRISSSVVVGKGSDVGGGASILGVLSGTNGNPVSIGENTLLGANSVTGIPLGDACIVDAGIAILEGTKVGVSAKELVKIIEANPKAKHLKKADKEEIVFFKGLDLSGLNGIHFRQNSVNGMIQAARSKREIKLNSDLH</sequence>
<proteinExistence type="inferred from homology"/>
<protein>
    <submittedName>
        <fullName evidence="8">2,3,4,5-tetrahydropyridine-2,6-carboxylate N-succinyltransferase</fullName>
    </submittedName>
</protein>
<dbReference type="Gene3D" id="3.30.70.2010">
    <property type="match status" value="1"/>
</dbReference>
<dbReference type="InterPro" id="IPR011004">
    <property type="entry name" value="Trimer_LpxA-like_sf"/>
</dbReference>
<gene>
    <name evidence="8" type="ORF">CFH80_01885</name>
</gene>
<keyword evidence="2" id="KW-0028">Amino-acid biosynthesis</keyword>
<evidence type="ECO:0000256" key="3">
    <source>
        <dbReference type="ARBA" id="ARBA00022679"/>
    </source>
</evidence>
<dbReference type="Gene3D" id="2.160.10.10">
    <property type="entry name" value="Hexapeptide repeat proteins"/>
    <property type="match status" value="1"/>
</dbReference>
<feature type="domain" description="2,3,4,5-tetrahydropyridine-2,6-dicarboxylate N-succinyltransferase middle" evidence="7">
    <location>
        <begin position="177"/>
        <end position="217"/>
    </location>
</feature>
<dbReference type="CDD" id="cd04649">
    <property type="entry name" value="LbH_THP_succinylT_putative"/>
    <property type="match status" value="1"/>
</dbReference>
<dbReference type="InterPro" id="IPR001451">
    <property type="entry name" value="Hexapep"/>
</dbReference>
<dbReference type="Pfam" id="PF14602">
    <property type="entry name" value="Hexapep_2"/>
    <property type="match status" value="1"/>
</dbReference>
<dbReference type="HAMAP" id="MF_02122">
    <property type="entry name" value="DapD_type2"/>
    <property type="match status" value="1"/>
</dbReference>
<organism evidence="8 9">
    <name type="scientific">Sulfurospirillum cavolei</name>
    <dbReference type="NCBI Taxonomy" id="366522"/>
    <lineage>
        <taxon>Bacteria</taxon>
        <taxon>Pseudomonadati</taxon>
        <taxon>Campylobacterota</taxon>
        <taxon>Epsilonproteobacteria</taxon>
        <taxon>Campylobacterales</taxon>
        <taxon>Sulfurospirillaceae</taxon>
        <taxon>Sulfurospirillum</taxon>
    </lineage>
</organism>
<dbReference type="GO" id="GO:0008666">
    <property type="term" value="F:2,3,4,5-tetrahydropyridine-2,6-dicarboxylate N-succinyltransferase activity"/>
    <property type="evidence" value="ECO:0007669"/>
    <property type="project" value="InterPro"/>
</dbReference>
<dbReference type="Proteomes" id="UP000231638">
    <property type="component" value="Unassembled WGS sequence"/>
</dbReference>
<evidence type="ECO:0000313" key="8">
    <source>
        <dbReference type="EMBL" id="DAB37004.1"/>
    </source>
</evidence>
<dbReference type="Gene3D" id="3.30.60.70">
    <property type="entry name" value="Trimeric LpxA-like enzymes"/>
    <property type="match status" value="1"/>
</dbReference>
<evidence type="ECO:0000259" key="7">
    <source>
        <dbReference type="Pfam" id="PF14789"/>
    </source>
</evidence>
<dbReference type="Pfam" id="PF14789">
    <property type="entry name" value="THDPS_M"/>
    <property type="match status" value="1"/>
</dbReference>
<dbReference type="GO" id="GO:0009089">
    <property type="term" value="P:lysine biosynthetic process via diaminopimelate"/>
    <property type="evidence" value="ECO:0007669"/>
    <property type="project" value="UniProtKB-UniPathway"/>
</dbReference>
<dbReference type="InterPro" id="IPR032784">
    <property type="entry name" value="THDPS_M"/>
</dbReference>
<keyword evidence="1" id="KW-0963">Cytoplasm</keyword>
<accession>A0A2D3WH32</accession>
<evidence type="ECO:0000256" key="2">
    <source>
        <dbReference type="ARBA" id="ARBA00022605"/>
    </source>
</evidence>
<evidence type="ECO:0000256" key="1">
    <source>
        <dbReference type="ARBA" id="ARBA00022490"/>
    </source>
</evidence>
<name>A0A2D3WH32_9BACT</name>
<dbReference type="SUPFAM" id="SSF51161">
    <property type="entry name" value="Trimeric LpxA-like enzymes"/>
    <property type="match status" value="1"/>
</dbReference>
<evidence type="ECO:0000256" key="6">
    <source>
        <dbReference type="ARBA" id="ARBA00023315"/>
    </source>
</evidence>
<evidence type="ECO:0000313" key="9">
    <source>
        <dbReference type="Proteomes" id="UP000231638"/>
    </source>
</evidence>
<dbReference type="STRING" id="366522.GCA_001548055_00717"/>
<comment type="caution">
    <text evidence="8">The sequence shown here is derived from an EMBL/GenBank/DDBJ whole genome shotgun (WGS) entry which is preliminary data.</text>
</comment>